<dbReference type="Pfam" id="PF01520">
    <property type="entry name" value="Amidase_3"/>
    <property type="match status" value="1"/>
</dbReference>
<feature type="region of interest" description="Disordered" evidence="2">
    <location>
        <begin position="378"/>
        <end position="410"/>
    </location>
</feature>
<dbReference type="AlphaFoldDB" id="A0A7C3VJ54"/>
<sequence length="594" mass="64042">MNTKVGKTLLRHWLLPGIVGAFLAAAPAEAAVLQSWRFQSAGNQLSFVTAGGVQPQAQLIADPVRLVIDLPGTTLGNIRQSQRVGGAIREIRVGQVDSRTARIVVELANGYTIDPNQVKFRGLSAESWTVELPSPQRIDAGSGRTMPTPNRGEIAAASTLLQDIQVGDTGIVLQTSGRPPEIDVKQASDRSWMSVDLTGVTISPSLGSRNRAVNSFGVERLQVMQISSSPPVTRVTLNMGNRGQDWETQVSSNGGVLLWPKGSTPPTLAGQGGTATIESVQLRNNGTELVVRADKPLTFTSGWDRQTAAYGITIYSANLAEDVDLPRGGSGSPVLWVRQRQDKPNSVTLLLQPGAGVEILGVNQPSAQQLSLQVRPGSVAVTPPDVPPPDSSPTYPVNNPPRPVSEPDYPRLPNQRVVIVVDPGHGGSDAGAIGIGGLREKDVNLDVGLQVAAILQQNGMQAVLTRRDDRDVELEPRTVMANRVNADLFVSIHSNAIDMSRPDVNGIETYYYESGRNLAEYIHRSILESFDVSDRGVRRARFYVLRHTNMPAVLVEMGFVTGRDDARMLADPAQRQRMAQAIARGIMRYAQAGR</sequence>
<dbReference type="Gene3D" id="2.60.40.3500">
    <property type="match status" value="1"/>
</dbReference>
<evidence type="ECO:0000313" key="4">
    <source>
        <dbReference type="EMBL" id="HGG02754.1"/>
    </source>
</evidence>
<proteinExistence type="predicted"/>
<accession>A0A7C3VJ54</accession>
<comment type="caution">
    <text evidence="4">The sequence shown here is derived from an EMBL/GenBank/DDBJ whole genome shotgun (WGS) entry which is preliminary data.</text>
</comment>
<dbReference type="SMART" id="SM00646">
    <property type="entry name" value="Ami_3"/>
    <property type="match status" value="1"/>
</dbReference>
<gene>
    <name evidence="4" type="ORF">ENR15_19465</name>
</gene>
<dbReference type="InterPro" id="IPR050695">
    <property type="entry name" value="N-acetylmuramoyl_amidase_3"/>
</dbReference>
<dbReference type="SUPFAM" id="SSF53187">
    <property type="entry name" value="Zn-dependent exopeptidases"/>
    <property type="match status" value="1"/>
</dbReference>
<dbReference type="InterPro" id="IPR021731">
    <property type="entry name" value="AMIN_dom"/>
</dbReference>
<protein>
    <submittedName>
        <fullName evidence="4">N-acetylmuramoyl-L-alanine amidase</fullName>
    </submittedName>
</protein>
<dbReference type="InterPro" id="IPR002508">
    <property type="entry name" value="MurNAc-LAA_cat"/>
</dbReference>
<dbReference type="PANTHER" id="PTHR30404:SF0">
    <property type="entry name" value="N-ACETYLMURAMOYL-L-ALANINE AMIDASE AMIC"/>
    <property type="match status" value="1"/>
</dbReference>
<dbReference type="EMBL" id="DSPX01000198">
    <property type="protein sequence ID" value="HGG02754.1"/>
    <property type="molecule type" value="Genomic_DNA"/>
</dbReference>
<dbReference type="GO" id="GO:0009253">
    <property type="term" value="P:peptidoglycan catabolic process"/>
    <property type="evidence" value="ECO:0007669"/>
    <property type="project" value="InterPro"/>
</dbReference>
<evidence type="ECO:0000256" key="1">
    <source>
        <dbReference type="ARBA" id="ARBA00022801"/>
    </source>
</evidence>
<keyword evidence="1" id="KW-0378">Hydrolase</keyword>
<dbReference type="Pfam" id="PF11741">
    <property type="entry name" value="AMIN"/>
    <property type="match status" value="1"/>
</dbReference>
<dbReference type="GO" id="GO:0030288">
    <property type="term" value="C:outer membrane-bounded periplasmic space"/>
    <property type="evidence" value="ECO:0007669"/>
    <property type="project" value="TreeGrafter"/>
</dbReference>
<reference evidence="4" key="1">
    <citation type="journal article" date="2020" name="mSystems">
        <title>Genome- and Community-Level Interaction Insights into Carbon Utilization and Element Cycling Functions of Hydrothermarchaeota in Hydrothermal Sediment.</title>
        <authorList>
            <person name="Zhou Z."/>
            <person name="Liu Y."/>
            <person name="Xu W."/>
            <person name="Pan J."/>
            <person name="Luo Z.H."/>
            <person name="Li M."/>
        </authorList>
    </citation>
    <scope>NUCLEOTIDE SEQUENCE [LARGE SCALE GENOMIC DNA]</scope>
    <source>
        <strain evidence="4">SpSt-374</strain>
    </source>
</reference>
<evidence type="ECO:0000256" key="2">
    <source>
        <dbReference type="SAM" id="MobiDB-lite"/>
    </source>
</evidence>
<feature type="domain" description="MurNAc-LAA" evidence="3">
    <location>
        <begin position="478"/>
        <end position="587"/>
    </location>
</feature>
<name>A0A7C3VJ54_9CYAN</name>
<dbReference type="GO" id="GO:0008745">
    <property type="term" value="F:N-acetylmuramoyl-L-alanine amidase activity"/>
    <property type="evidence" value="ECO:0007669"/>
    <property type="project" value="InterPro"/>
</dbReference>
<dbReference type="PANTHER" id="PTHR30404">
    <property type="entry name" value="N-ACETYLMURAMOYL-L-ALANINE AMIDASE"/>
    <property type="match status" value="1"/>
</dbReference>
<dbReference type="Gene3D" id="3.40.630.40">
    <property type="entry name" value="Zn-dependent exopeptidases"/>
    <property type="match status" value="1"/>
</dbReference>
<dbReference type="CDD" id="cd02696">
    <property type="entry name" value="MurNAc-LAA"/>
    <property type="match status" value="1"/>
</dbReference>
<evidence type="ECO:0000259" key="3">
    <source>
        <dbReference type="SMART" id="SM00646"/>
    </source>
</evidence>
<organism evidence="4">
    <name type="scientific">Planktothricoides sp. SpSt-374</name>
    <dbReference type="NCBI Taxonomy" id="2282167"/>
    <lineage>
        <taxon>Bacteria</taxon>
        <taxon>Bacillati</taxon>
        <taxon>Cyanobacteriota</taxon>
        <taxon>Cyanophyceae</taxon>
        <taxon>Oscillatoriophycideae</taxon>
        <taxon>Oscillatoriales</taxon>
        <taxon>Oscillatoriaceae</taxon>
        <taxon>Planktothricoides</taxon>
    </lineage>
</organism>